<sequence length="1953" mass="189554">MKSKYSPIPAIAISVSRAAALMTLAATPGAFAVSATWTGATDATWATAANWSASPVPGSATNEVATFATAGGADDVINLGSGVTVRSILFDTAAAAPYVIGSGAVGSQTLTIEGAGGITVNATVAANQVVNANLNLGTAAGAEGVTLTNSKAAASNSLTVAGGISTTQTGTKTLTVAGTGVTNVSGAISNGSGTLALAKTGAHVLTLSGANSYSGGTTISGVLNAANSSALGTGGVTINSGNNQLQLGAGVNIANALTLNGGGITGQGVIHLPGDSATYSGPINITAATNAGGVFATAGTGKLTVSGAITSTIPITVRSGHVVYTGAQAYTTGTAMGTVDSRSMIQFGKIASMPATGAVTATSGNSVAINVGGTGEFTATGTGAGTIAGLLAGTGGQGAAVTLPAGTSVGIDTTNAPGTVTYGNAFTTTNNLGLIKLGTGTLELTAGGTYTGAGAAAFPLVVRQGTLLLNGGAHTPNGEVVIGGTFGRANGSTGLDAKLRLDAGSLTTSNWLSIGRGNGIGGVSSDLELNNAAAITAGNVSAGFDGGSAANLPKGTITLNGTSSMTISGNGELKLAESAGTNMTMTLNDSATLTAAGTGIKYLGNGGLGTFNVNGSSTVNFGTGITYIGFQTGTGVATQSGGTFTTGGEVRVGGSVTNGTGPNGTGSFTMTGGTANFNALTIARGNNNQNTVAGTVTVGGTGTLNTVNDVILGFAGNNNLGKLVVSGGTLNLGSGGAKWLISSYYDTAKGQVDVTGGSLNLINNSSIKGLIGNTGSSGTSVINQTGGSVTFFSDAGTTVGGTGVLDLALSGSATSSSIYNLDGGTLTVPSVVSTNTSGTRLFNFNGGTLKAAANGTLMNFGGSMTTVRANVRDAGAIIDTNAHNVTIQQTLEQSNVVGDAGTGGLTKKGAGTLVLGGFGNSYTGTTNVDAGTLDVQGTMVSPIVVKSGATLAGSGSTSGSLTMQSGSTLSASTTFPLVANGVTFSGPTNLVFSGTPINGNPYTLFQYGAGGVTGLANLSSSGFRTVITNDTGSQQVIGTVTTGSLTWNSTNGTWGVNTTGWSGGFSNYFNGDAVTFNERPAASTVTLNGTLLPASVVVNNTANPYFFTGSGSIGGETTLTKTGAGTLTIAAANTYTGGTTLEAGTLNINGATALGTGLLTINGGMLDNTSGEAIVMTSNFQQAWNTDINFIGSSSLDMGTGGVSMFDAVLTDRTVTVAANTLGVGEITSGALGLTKQGTGTLVVASNGAQAAGSVIGGTLNVANGTLQINRSGTDGAHSGDFTATGLAGTGTITNGAAVERWLFINPTADQTFAGTLANGGTGGLGINKGGTANVTLSGTLSYTGTTTVGGGILSIPVANTGTGTGASVNAGTLVLGNPTALGTPANPAAPNVIRMAGTSTLDLAHDGGGPIYGFATGTPVVSTVLLNRSAAGAGITHALTTAGANGVGGGTISVTNGANVTSGTSHLNLAQFGLGADTVQTTILNPVATEAAGVGITIGTVSKLVGATAQTLELGGTTTDNQITGLISNGTAAVTLAKTNSSTWTISGANNTYTGGTRIGAANGAGVLRVTATAALGTGTVSFDGTGGAAPGGPTSRLELAGGITLANAMTLNQRNNASAAILNVSGNNTLSGSIDLFTGGNRANIQSDAGLLTLSGAILTTTGNARNLYLGGAGNGVASGSISNGTGSLSVTKEGTGTWTLSATNIYTGATTVSGGTLSIAQPSLADGAAVNVAATAVLNLTHSGTDTVDRFQIDGVDQAPGTWGSLTSSATNKTARITGPGMLLATNGTTPPTGGFSTWATALGLTAANNLPGQNPDNDGFDNGLEYILGGHPLDGANNPKVHTFITDSSDAGTEKELVMTIAVPQGTPAFPTGVANPSVTFEGYTVRVRGGTDLASFNTVVNVVDPVTTGLPAATFQQGGITYEYRSFSLGGSNGTPGKGFLQVTVTNP</sequence>
<feature type="signal peptide" evidence="2">
    <location>
        <begin position="1"/>
        <end position="32"/>
    </location>
</feature>
<evidence type="ECO:0000313" key="3">
    <source>
        <dbReference type="EMBL" id="MCW1885441.1"/>
    </source>
</evidence>
<keyword evidence="1 2" id="KW-0732">Signal</keyword>
<feature type="chain" id="PRO_5045092409" evidence="2">
    <location>
        <begin position="33"/>
        <end position="1953"/>
    </location>
</feature>
<proteinExistence type="predicted"/>
<gene>
    <name evidence="3" type="ORF">OKA04_11935</name>
</gene>
<dbReference type="Proteomes" id="UP001207930">
    <property type="component" value="Unassembled WGS sequence"/>
</dbReference>
<protein>
    <submittedName>
        <fullName evidence="3">Autotransporter-associated beta strand repeat-containing protein</fullName>
    </submittedName>
</protein>
<accession>A0ABT3FQD4</accession>
<dbReference type="Pfam" id="PF12951">
    <property type="entry name" value="PATR"/>
    <property type="match status" value="8"/>
</dbReference>
<dbReference type="InterPro" id="IPR011050">
    <property type="entry name" value="Pectin_lyase_fold/virulence"/>
</dbReference>
<reference evidence="3 4" key="1">
    <citation type="submission" date="2022-10" db="EMBL/GenBank/DDBJ databases">
        <title>Luteolibacter flavescens strain MCCC 1K03193, whole genome shotgun sequencing project.</title>
        <authorList>
            <person name="Zhao G."/>
            <person name="Shen L."/>
        </authorList>
    </citation>
    <scope>NUCLEOTIDE SEQUENCE [LARGE SCALE GENOMIC DNA]</scope>
    <source>
        <strain evidence="3 4">MCCC 1K03193</strain>
    </source>
</reference>
<evidence type="ECO:0000313" key="4">
    <source>
        <dbReference type="Proteomes" id="UP001207930"/>
    </source>
</evidence>
<dbReference type="RefSeq" id="WP_264501396.1">
    <property type="nucleotide sequence ID" value="NZ_JAPDDS010000005.1"/>
</dbReference>
<organism evidence="3 4">
    <name type="scientific">Luteolibacter flavescens</name>
    <dbReference type="NCBI Taxonomy" id="1859460"/>
    <lineage>
        <taxon>Bacteria</taxon>
        <taxon>Pseudomonadati</taxon>
        <taxon>Verrucomicrobiota</taxon>
        <taxon>Verrucomicrobiia</taxon>
        <taxon>Verrucomicrobiales</taxon>
        <taxon>Verrucomicrobiaceae</taxon>
        <taxon>Luteolibacter</taxon>
    </lineage>
</organism>
<dbReference type="EMBL" id="JAPDDS010000005">
    <property type="protein sequence ID" value="MCW1885441.1"/>
    <property type="molecule type" value="Genomic_DNA"/>
</dbReference>
<dbReference type="SUPFAM" id="SSF51126">
    <property type="entry name" value="Pectin lyase-like"/>
    <property type="match status" value="2"/>
</dbReference>
<comment type="caution">
    <text evidence="3">The sequence shown here is derived from an EMBL/GenBank/DDBJ whole genome shotgun (WGS) entry which is preliminary data.</text>
</comment>
<dbReference type="InterPro" id="IPR013425">
    <property type="entry name" value="Autotrns_rpt"/>
</dbReference>
<keyword evidence="4" id="KW-1185">Reference proteome</keyword>
<name>A0ABT3FQD4_9BACT</name>
<evidence type="ECO:0000256" key="2">
    <source>
        <dbReference type="SAM" id="SignalP"/>
    </source>
</evidence>
<dbReference type="NCBIfam" id="TIGR02601">
    <property type="entry name" value="autotrns_rpt"/>
    <property type="match status" value="4"/>
</dbReference>
<evidence type="ECO:0000256" key="1">
    <source>
        <dbReference type="ARBA" id="ARBA00022729"/>
    </source>
</evidence>